<dbReference type="Pfam" id="PF13181">
    <property type="entry name" value="TPR_8"/>
    <property type="match status" value="1"/>
</dbReference>
<keyword evidence="4" id="KW-0732">Signal</keyword>
<evidence type="ECO:0000313" key="5">
    <source>
        <dbReference type="EMBL" id="MBS2097533.1"/>
    </source>
</evidence>
<sequence>MKRVALLTLLVLGITTAFAQKGKVAAASQFLTTNDLDKAKEAIDLALEHEKSIGWPKTYIVAAKVYTEKYKSGKDIEDMKKAVTYYKKALELDAKGNEKGKQKGKYEKEIQLALTMFKPDLTNAGIDGFNTENFDAALFAFESVLDVNALPIMEEEGVDTAIVYNCALAAYNANNWEKSEEYFNKSIDLNYGGGDAVLLLHQVYQTTEDSVKMGENLKKGFETYPEDDRILTTLIQYYLDSKQNEEALEYLNTAIASDQSNPAFYYARGVLFEKIDQEKAIADYNKCLDLDPENFNALYNLGVVYYNKGVEQQNVANDKTTTKEYEAALKIANEHWEKALPYMEKALEVQPGEGAVLETLKGLYYRFEKMDKYNEVNEQLKALGK</sequence>
<dbReference type="Proteomes" id="UP000708576">
    <property type="component" value="Unassembled WGS sequence"/>
</dbReference>
<evidence type="ECO:0000313" key="6">
    <source>
        <dbReference type="Proteomes" id="UP000708576"/>
    </source>
</evidence>
<evidence type="ECO:0000256" key="3">
    <source>
        <dbReference type="PROSITE-ProRule" id="PRU00339"/>
    </source>
</evidence>
<name>A0ABS5JRL2_9BACT</name>
<reference evidence="5 6" key="1">
    <citation type="journal article" date="2015" name="Int. J. Syst. Evol. Microbiol.">
        <title>Carboxylicivirga linearis sp. nov., isolated from a sea cucumber culture pond.</title>
        <authorList>
            <person name="Wang F.Q."/>
            <person name="Zhou Y.X."/>
            <person name="Lin X.Z."/>
            <person name="Chen G.J."/>
            <person name="Du Z.J."/>
        </authorList>
    </citation>
    <scope>NUCLEOTIDE SEQUENCE [LARGE SCALE GENOMIC DNA]</scope>
    <source>
        <strain evidence="5 6">FB218</strain>
    </source>
</reference>
<dbReference type="InterPro" id="IPR019734">
    <property type="entry name" value="TPR_rpt"/>
</dbReference>
<keyword evidence="2 3" id="KW-0802">TPR repeat</keyword>
<dbReference type="Gene3D" id="1.25.40.10">
    <property type="entry name" value="Tetratricopeptide repeat domain"/>
    <property type="match status" value="2"/>
</dbReference>
<dbReference type="PANTHER" id="PTHR44858:SF1">
    <property type="entry name" value="UDP-N-ACETYLGLUCOSAMINE--PEPTIDE N-ACETYLGLUCOSAMINYLTRANSFERASE SPINDLY-RELATED"/>
    <property type="match status" value="1"/>
</dbReference>
<dbReference type="EMBL" id="JAGUCO010000002">
    <property type="protein sequence ID" value="MBS2097533.1"/>
    <property type="molecule type" value="Genomic_DNA"/>
</dbReference>
<feature type="chain" id="PRO_5047408716" evidence="4">
    <location>
        <begin position="20"/>
        <end position="385"/>
    </location>
</feature>
<dbReference type="SUPFAM" id="SSF48452">
    <property type="entry name" value="TPR-like"/>
    <property type="match status" value="3"/>
</dbReference>
<organism evidence="5 6">
    <name type="scientific">Carboxylicivirga linearis</name>
    <dbReference type="NCBI Taxonomy" id="1628157"/>
    <lineage>
        <taxon>Bacteria</taxon>
        <taxon>Pseudomonadati</taxon>
        <taxon>Bacteroidota</taxon>
        <taxon>Bacteroidia</taxon>
        <taxon>Marinilabiliales</taxon>
        <taxon>Marinilabiliaceae</taxon>
        <taxon>Carboxylicivirga</taxon>
    </lineage>
</organism>
<dbReference type="RefSeq" id="WP_212214055.1">
    <property type="nucleotide sequence ID" value="NZ_JAGUCO010000002.1"/>
</dbReference>
<accession>A0ABS5JRL2</accession>
<keyword evidence="6" id="KW-1185">Reference proteome</keyword>
<dbReference type="InterPro" id="IPR050498">
    <property type="entry name" value="Ycf3"/>
</dbReference>
<evidence type="ECO:0000256" key="1">
    <source>
        <dbReference type="ARBA" id="ARBA00022737"/>
    </source>
</evidence>
<comment type="caution">
    <text evidence="5">The sequence shown here is derived from an EMBL/GenBank/DDBJ whole genome shotgun (WGS) entry which is preliminary data.</text>
</comment>
<protein>
    <submittedName>
        <fullName evidence="5">Tetratricopeptide repeat protein</fullName>
    </submittedName>
</protein>
<feature type="signal peptide" evidence="4">
    <location>
        <begin position="1"/>
        <end position="19"/>
    </location>
</feature>
<gene>
    <name evidence="5" type="ORF">KEM10_04525</name>
</gene>
<dbReference type="PROSITE" id="PS50005">
    <property type="entry name" value="TPR"/>
    <property type="match status" value="1"/>
</dbReference>
<dbReference type="Pfam" id="PF13414">
    <property type="entry name" value="TPR_11"/>
    <property type="match status" value="2"/>
</dbReference>
<proteinExistence type="predicted"/>
<evidence type="ECO:0000256" key="4">
    <source>
        <dbReference type="SAM" id="SignalP"/>
    </source>
</evidence>
<keyword evidence="1" id="KW-0677">Repeat</keyword>
<dbReference type="InterPro" id="IPR011990">
    <property type="entry name" value="TPR-like_helical_dom_sf"/>
</dbReference>
<evidence type="ECO:0000256" key="2">
    <source>
        <dbReference type="ARBA" id="ARBA00022803"/>
    </source>
</evidence>
<dbReference type="PANTHER" id="PTHR44858">
    <property type="entry name" value="TETRATRICOPEPTIDE REPEAT PROTEIN 6"/>
    <property type="match status" value="1"/>
</dbReference>
<feature type="repeat" description="TPR" evidence="3">
    <location>
        <begin position="262"/>
        <end position="294"/>
    </location>
</feature>
<dbReference type="SMART" id="SM00028">
    <property type="entry name" value="TPR"/>
    <property type="match status" value="5"/>
</dbReference>